<dbReference type="GO" id="GO:0015631">
    <property type="term" value="F:tubulin binding"/>
    <property type="evidence" value="ECO:0007669"/>
    <property type="project" value="TreeGrafter"/>
</dbReference>
<dbReference type="FunFam" id="3.30.470.20:FF:000009">
    <property type="entry name" value="tubulin polyglutamylase TTLL5 isoform X1"/>
    <property type="match status" value="1"/>
</dbReference>
<dbReference type="SUPFAM" id="SSF56059">
    <property type="entry name" value="Glutathione synthetase ATP-binding domain-like"/>
    <property type="match status" value="1"/>
</dbReference>
<feature type="compositionally biased region" description="Low complexity" evidence="6">
    <location>
        <begin position="580"/>
        <end position="608"/>
    </location>
</feature>
<evidence type="ECO:0000256" key="4">
    <source>
        <dbReference type="ARBA" id="ARBA00022741"/>
    </source>
</evidence>
<dbReference type="GO" id="GO:0036064">
    <property type="term" value="C:ciliary basal body"/>
    <property type="evidence" value="ECO:0007669"/>
    <property type="project" value="TreeGrafter"/>
</dbReference>
<keyword evidence="2" id="KW-0436">Ligase</keyword>
<dbReference type="PANTHER" id="PTHR12241">
    <property type="entry name" value="TUBULIN POLYGLUTAMYLASE"/>
    <property type="match status" value="1"/>
</dbReference>
<evidence type="ECO:0000256" key="5">
    <source>
        <dbReference type="ARBA" id="ARBA00022840"/>
    </source>
</evidence>
<comment type="similarity">
    <text evidence="1">Belongs to the tubulin--tyrosine ligase family.</text>
</comment>
<name>A0A182HSH2_ANOAR</name>
<evidence type="ECO:0000313" key="8">
    <source>
        <dbReference type="Proteomes" id="UP000075840"/>
    </source>
</evidence>
<feature type="region of interest" description="Disordered" evidence="6">
    <location>
        <begin position="77"/>
        <end position="160"/>
    </location>
</feature>
<organism evidence="7 8">
    <name type="scientific">Anopheles arabiensis</name>
    <name type="common">Mosquito</name>
    <dbReference type="NCBI Taxonomy" id="7173"/>
    <lineage>
        <taxon>Eukaryota</taxon>
        <taxon>Metazoa</taxon>
        <taxon>Ecdysozoa</taxon>
        <taxon>Arthropoda</taxon>
        <taxon>Hexapoda</taxon>
        <taxon>Insecta</taxon>
        <taxon>Pterygota</taxon>
        <taxon>Neoptera</taxon>
        <taxon>Endopterygota</taxon>
        <taxon>Diptera</taxon>
        <taxon>Nematocera</taxon>
        <taxon>Culicoidea</taxon>
        <taxon>Culicidae</taxon>
        <taxon>Anophelinae</taxon>
        <taxon>Anopheles</taxon>
    </lineage>
</organism>
<proteinExistence type="inferred from homology"/>
<dbReference type="Pfam" id="PF03133">
    <property type="entry name" value="TTL"/>
    <property type="match status" value="1"/>
</dbReference>
<dbReference type="InterPro" id="IPR004344">
    <property type="entry name" value="TTL/TTLL_fam"/>
</dbReference>
<dbReference type="VEuPathDB" id="VectorBase:AARA004228"/>
<feature type="compositionally biased region" description="Polar residues" evidence="6">
    <location>
        <begin position="816"/>
        <end position="834"/>
    </location>
</feature>
<dbReference type="AlphaFoldDB" id="A0A182HSH2"/>
<feature type="region of interest" description="Disordered" evidence="6">
    <location>
        <begin position="815"/>
        <end position="841"/>
    </location>
</feature>
<evidence type="ECO:0000256" key="2">
    <source>
        <dbReference type="ARBA" id="ARBA00022598"/>
    </source>
</evidence>
<accession>A0A182HSH2</accession>
<evidence type="ECO:0000256" key="3">
    <source>
        <dbReference type="ARBA" id="ARBA00022701"/>
    </source>
</evidence>
<feature type="compositionally biased region" description="Low complexity" evidence="6">
    <location>
        <begin position="873"/>
        <end position="890"/>
    </location>
</feature>
<protein>
    <recommendedName>
        <fullName evidence="9">ATP-grasp domain-containing protein</fullName>
    </recommendedName>
</protein>
<keyword evidence="3" id="KW-0493">Microtubule</keyword>
<reference evidence="7" key="1">
    <citation type="submission" date="2022-08" db="UniProtKB">
        <authorList>
            <consortium name="EnsemblMetazoa"/>
        </authorList>
    </citation>
    <scope>IDENTIFICATION</scope>
    <source>
        <strain evidence="7">Dongola</strain>
    </source>
</reference>
<dbReference type="EnsemblMetazoa" id="AARA004228-RA">
    <property type="protein sequence ID" value="AARA004228-PA"/>
    <property type="gene ID" value="AARA004228"/>
</dbReference>
<dbReference type="GO" id="GO:0000226">
    <property type="term" value="P:microtubule cytoskeleton organization"/>
    <property type="evidence" value="ECO:0007669"/>
    <property type="project" value="TreeGrafter"/>
</dbReference>
<dbReference type="PANTHER" id="PTHR12241:SF161">
    <property type="entry name" value="TUBULIN POLYGLUTAMYLASE TTLL6"/>
    <property type="match status" value="1"/>
</dbReference>
<feature type="region of interest" description="Disordered" evidence="6">
    <location>
        <begin position="865"/>
        <end position="890"/>
    </location>
</feature>
<dbReference type="GO" id="GO:0005874">
    <property type="term" value="C:microtubule"/>
    <property type="evidence" value="ECO:0007669"/>
    <property type="project" value="UniProtKB-KW"/>
</dbReference>
<sequence length="965" mass="108665">RAACEWCSAKVYHCRSQQCRRRRNLFREPRALPSGDAHSDTLAAAPAVLFACHSGQRSVDNQDCSFHKVGVGFAPSSRTMINRSSHSKPKPIVQKKSTARSSDDGSEDSNEDTSSGTAESGTSSDSESEMDTTETSFSSKSATECGNTGGGNGPSCKGQLQGQQGLLRMNNRNYAVYCGGEADTKNSKHFCNHHHHHHHHHGDEESKKEVKLPISICILNCRYDIITRVCKRLGYRLVGESDLWNVCWTDSFVGVDFCRDMRRFQKVNHFPGMFEICRKDLLARNLNRMLKLFPLDYQIFPKTWCFPADLGDAVAYSRTHRSKTFILKPDQGSQGKGIFLTKNLKEINPKDRMICQVYITKPLLIDGYKFDLRVYTLITSTDPLRIFVYNEGLARFATNKYKEPCVTNASNTFMHLTNYSVNKYSRTFSNDDEAGSKRRFSTLNRILTSEGYDIAELWSNIDDVIVKTVMSAWPMLKHTYTASFPTHDIIQACFEVLGFDILIDHKLKPYVLEVNHSPSFHTDEAIDKEIKEALITDTFIMLNLNGEVKKRVLEEDKRRIQNRLLQRLRDYSKQTVSKDQQQQQQQQQQGQQGQQGGQQQQGQQQQQGRDANDPDDDGYGEEGMGPWAEQINWEETHLGGYRRILPAPGDPNRYLQFFIAQSQASVYNETAASKRREECAKQQRIELEERFRLNQAILHKHNPKLQKGGGLGAGEDAAGGNGAGGGGAGGIGAGKKKLRKRKVAKVAKKHDEFMPDQIADYEERERMALLGQRDFLIRTCGLVQSIYINFHRNKLLTDSDRRKYKETYAKLITNEHLPQSESSPQSNHTFSTIHSTSTVAGSTSTGGYHGYGGVTAGSNSNTTTCLPSLGTAQQQQQQQHSSGSSSSTNQLQKLQIKSLVAINDVTSWMQCTEVPVQSRPPLPYLLATQPTNYRSTKSTMARQVTNVVKRHSMESRQYYTSDKLI</sequence>
<dbReference type="GO" id="GO:0005524">
    <property type="term" value="F:ATP binding"/>
    <property type="evidence" value="ECO:0007669"/>
    <property type="project" value="UniProtKB-KW"/>
</dbReference>
<keyword evidence="4" id="KW-0547">Nucleotide-binding</keyword>
<dbReference type="VEuPathDB" id="VectorBase:AARA21_015367"/>
<dbReference type="Proteomes" id="UP000075840">
    <property type="component" value="Unassembled WGS sequence"/>
</dbReference>
<evidence type="ECO:0000256" key="6">
    <source>
        <dbReference type="SAM" id="MobiDB-lite"/>
    </source>
</evidence>
<evidence type="ECO:0000256" key="1">
    <source>
        <dbReference type="ARBA" id="ARBA00006820"/>
    </source>
</evidence>
<dbReference type="Gene3D" id="3.30.470.20">
    <property type="entry name" value="ATP-grasp fold, B domain"/>
    <property type="match status" value="1"/>
</dbReference>
<feature type="region of interest" description="Disordered" evidence="6">
    <location>
        <begin position="572"/>
        <end position="625"/>
    </location>
</feature>
<dbReference type="EMBL" id="APCN01000278">
    <property type="status" value="NOT_ANNOTATED_CDS"/>
    <property type="molecule type" value="Genomic_DNA"/>
</dbReference>
<keyword evidence="5" id="KW-0067">ATP-binding</keyword>
<keyword evidence="8" id="KW-1185">Reference proteome</keyword>
<feature type="compositionally biased region" description="Low complexity" evidence="6">
    <location>
        <begin position="112"/>
        <end position="125"/>
    </location>
</feature>
<evidence type="ECO:0008006" key="9">
    <source>
        <dbReference type="Google" id="ProtNLM"/>
    </source>
</evidence>
<dbReference type="PROSITE" id="PS51221">
    <property type="entry name" value="TTL"/>
    <property type="match status" value="1"/>
</dbReference>
<dbReference type="GO" id="GO:0070740">
    <property type="term" value="F:tubulin-glutamic acid ligase activity"/>
    <property type="evidence" value="ECO:0007669"/>
    <property type="project" value="TreeGrafter"/>
</dbReference>
<evidence type="ECO:0000313" key="7">
    <source>
        <dbReference type="EnsemblMetazoa" id="AARA004228-PA"/>
    </source>
</evidence>